<name>A0A4R3RF84_9HYPH</name>
<dbReference type="InterPro" id="IPR003959">
    <property type="entry name" value="ATPase_AAA_core"/>
</dbReference>
<dbReference type="AlphaFoldDB" id="A0A4R3RF84"/>
<reference evidence="2 3" key="1">
    <citation type="submission" date="2019-03" db="EMBL/GenBank/DDBJ databases">
        <title>Genomic Encyclopedia of Type Strains, Phase IV (KMG-V): Genome sequencing to study the core and pangenomes of soil and plant-associated prokaryotes.</title>
        <authorList>
            <person name="Whitman W."/>
        </authorList>
    </citation>
    <scope>NUCLEOTIDE SEQUENCE [LARGE SCALE GENOMIC DNA]</scope>
    <source>
        <strain evidence="2 3">IE4868</strain>
    </source>
</reference>
<evidence type="ECO:0000313" key="2">
    <source>
        <dbReference type="EMBL" id="TCU32889.1"/>
    </source>
</evidence>
<dbReference type="InterPro" id="IPR027417">
    <property type="entry name" value="P-loop_NTPase"/>
</dbReference>
<dbReference type="PANTHER" id="PTHR23077:SF198">
    <property type="entry name" value="ATP-DEPENDENT ZINC METALLOPROTEASE FTSH"/>
    <property type="match status" value="1"/>
</dbReference>
<dbReference type="PANTHER" id="PTHR23077">
    <property type="entry name" value="AAA-FAMILY ATPASE"/>
    <property type="match status" value="1"/>
</dbReference>
<dbReference type="GO" id="GO:0005524">
    <property type="term" value="F:ATP binding"/>
    <property type="evidence" value="ECO:0007669"/>
    <property type="project" value="InterPro"/>
</dbReference>
<organism evidence="2 3">
    <name type="scientific">Rhizobium azibense</name>
    <dbReference type="NCBI Taxonomy" id="1136135"/>
    <lineage>
        <taxon>Bacteria</taxon>
        <taxon>Pseudomonadati</taxon>
        <taxon>Pseudomonadota</taxon>
        <taxon>Alphaproteobacteria</taxon>
        <taxon>Hyphomicrobiales</taxon>
        <taxon>Rhizobiaceae</taxon>
        <taxon>Rhizobium/Agrobacterium group</taxon>
        <taxon>Rhizobium</taxon>
    </lineage>
</organism>
<dbReference type="EMBL" id="SMBK01000018">
    <property type="protein sequence ID" value="TCU32889.1"/>
    <property type="molecule type" value="Genomic_DNA"/>
</dbReference>
<sequence>MTATKHLIAMIRSHASGDGQRFLAIAENIADEAGRAGRAKMAGEIRGAIAKVRENNNRERDVSPVPIVSPRGELAGLVRATYPDTKLSDLVLGSDLGRRVSGVVREHKDQHLLEAKGLSPRRKFLFSGPPGTGKGLTAAAFAGELNLPLFTILLDGVITKFMGETAAKMRLIFDAMKSTRGVYFFDEVDALASRRDADNDIGEARRMLNSFLQFLEDDRSDSVVVAATNHRTLLDPAIFRRFHAAFSYSRPSTEEARKVLSRSLCQFDLRNVGWATLEADVSGLSQADLVAVADDAARDAVLDHDAVISTEILVRALRDRKALHNE</sequence>
<evidence type="ECO:0000259" key="1">
    <source>
        <dbReference type="SMART" id="SM00382"/>
    </source>
</evidence>
<comment type="caution">
    <text evidence="2">The sequence shown here is derived from an EMBL/GenBank/DDBJ whole genome shotgun (WGS) entry which is preliminary data.</text>
</comment>
<dbReference type="SUPFAM" id="SSF52540">
    <property type="entry name" value="P-loop containing nucleoside triphosphate hydrolases"/>
    <property type="match status" value="1"/>
</dbReference>
<evidence type="ECO:0000313" key="3">
    <source>
        <dbReference type="Proteomes" id="UP000295507"/>
    </source>
</evidence>
<dbReference type="InterPro" id="IPR050168">
    <property type="entry name" value="AAA_ATPase_domain"/>
</dbReference>
<dbReference type="RefSeq" id="WP_132553417.1">
    <property type="nucleotide sequence ID" value="NZ_SMBK01000018.1"/>
</dbReference>
<dbReference type="CDD" id="cd19481">
    <property type="entry name" value="RecA-like_protease"/>
    <property type="match status" value="1"/>
</dbReference>
<dbReference type="InterPro" id="IPR003593">
    <property type="entry name" value="AAA+_ATPase"/>
</dbReference>
<feature type="domain" description="AAA+ ATPase" evidence="1">
    <location>
        <begin position="120"/>
        <end position="252"/>
    </location>
</feature>
<dbReference type="Pfam" id="PF00004">
    <property type="entry name" value="AAA"/>
    <property type="match status" value="1"/>
</dbReference>
<dbReference type="SMART" id="SM00382">
    <property type="entry name" value="AAA"/>
    <property type="match status" value="1"/>
</dbReference>
<dbReference type="Gene3D" id="3.40.50.300">
    <property type="entry name" value="P-loop containing nucleotide triphosphate hydrolases"/>
    <property type="match status" value="1"/>
</dbReference>
<gene>
    <name evidence="2" type="ORF">EV129_118111</name>
</gene>
<accession>A0A4R3RF84</accession>
<proteinExistence type="predicted"/>
<dbReference type="GO" id="GO:0016887">
    <property type="term" value="F:ATP hydrolysis activity"/>
    <property type="evidence" value="ECO:0007669"/>
    <property type="project" value="InterPro"/>
</dbReference>
<protein>
    <submittedName>
        <fullName evidence="2">ATPase family protein associated with various cellular activities (AAA)</fullName>
    </submittedName>
</protein>
<dbReference type="Proteomes" id="UP000295507">
    <property type="component" value="Unassembled WGS sequence"/>
</dbReference>